<organism evidence="2 3">
    <name type="scientific">Coptis chinensis</name>
    <dbReference type="NCBI Taxonomy" id="261450"/>
    <lineage>
        <taxon>Eukaryota</taxon>
        <taxon>Viridiplantae</taxon>
        <taxon>Streptophyta</taxon>
        <taxon>Embryophyta</taxon>
        <taxon>Tracheophyta</taxon>
        <taxon>Spermatophyta</taxon>
        <taxon>Magnoliopsida</taxon>
        <taxon>Ranunculales</taxon>
        <taxon>Ranunculaceae</taxon>
        <taxon>Coptidoideae</taxon>
        <taxon>Coptis</taxon>
    </lineage>
</organism>
<keyword evidence="3" id="KW-1185">Reference proteome</keyword>
<dbReference type="EMBL" id="JADFTS010000006">
    <property type="protein sequence ID" value="KAF9604002.1"/>
    <property type="molecule type" value="Genomic_DNA"/>
</dbReference>
<feature type="region of interest" description="Disordered" evidence="1">
    <location>
        <begin position="39"/>
        <end position="58"/>
    </location>
</feature>
<evidence type="ECO:0000313" key="2">
    <source>
        <dbReference type="EMBL" id="KAF9604002.1"/>
    </source>
</evidence>
<protein>
    <submittedName>
        <fullName evidence="2">Uncharacterized protein</fullName>
    </submittedName>
</protein>
<accession>A0A835HTK6</accession>
<comment type="caution">
    <text evidence="2">The sequence shown here is derived from an EMBL/GenBank/DDBJ whole genome shotgun (WGS) entry which is preliminary data.</text>
</comment>
<reference evidence="2 3" key="1">
    <citation type="submission" date="2020-10" db="EMBL/GenBank/DDBJ databases">
        <title>The Coptis chinensis genome and diversification of protoberbering-type alkaloids.</title>
        <authorList>
            <person name="Wang B."/>
            <person name="Shu S."/>
            <person name="Song C."/>
            <person name="Liu Y."/>
        </authorList>
    </citation>
    <scope>NUCLEOTIDE SEQUENCE [LARGE SCALE GENOMIC DNA]</scope>
    <source>
        <strain evidence="2">HL-2020</strain>
        <tissue evidence="2">Leaf</tissue>
    </source>
</reference>
<sequence>MTIPFSNYTKLAKVREHNESVLREAAITSTSYSETLGAATERASFPKEKKPTESASFLKEKKRTLASMLRKKETPNEEGSEQLQRHDNANVLWDIQVEAVLIRHHSTKQNKGYDNPFLQLHHLWIRVLDIADMHMLSNESHM</sequence>
<dbReference type="Proteomes" id="UP000631114">
    <property type="component" value="Unassembled WGS sequence"/>
</dbReference>
<evidence type="ECO:0000256" key="1">
    <source>
        <dbReference type="SAM" id="MobiDB-lite"/>
    </source>
</evidence>
<evidence type="ECO:0000313" key="3">
    <source>
        <dbReference type="Proteomes" id="UP000631114"/>
    </source>
</evidence>
<name>A0A835HTK6_9MAGN</name>
<dbReference type="AlphaFoldDB" id="A0A835HTK6"/>
<proteinExistence type="predicted"/>
<gene>
    <name evidence="2" type="ORF">IFM89_039356</name>
</gene>